<dbReference type="Proteomes" id="UP001078742">
    <property type="component" value="Unassembled WGS sequence"/>
</dbReference>
<keyword evidence="1" id="KW-1003">Cell membrane</keyword>
<keyword evidence="2" id="KW-0997">Cell inner membrane</keyword>
<dbReference type="GO" id="GO:0009246">
    <property type="term" value="P:enterobacterial common antigen biosynthetic process"/>
    <property type="evidence" value="ECO:0007669"/>
    <property type="project" value="InterPro"/>
</dbReference>
<proteinExistence type="predicted"/>
<comment type="caution">
    <text evidence="7">The sequence shown here is derived from an EMBL/GenBank/DDBJ whole genome shotgun (WGS) entry which is preliminary data.</text>
</comment>
<keyword evidence="4 7" id="KW-0808">Transferase</keyword>
<gene>
    <name evidence="7" type="ORF">O1420_01270</name>
</gene>
<dbReference type="EMBL" id="JAPUAV010000001">
    <property type="protein sequence ID" value="MCZ2570019.1"/>
    <property type="molecule type" value="Genomic_DNA"/>
</dbReference>
<dbReference type="GO" id="GO:0008417">
    <property type="term" value="F:fucosyltransferase activity"/>
    <property type="evidence" value="ECO:0007669"/>
    <property type="project" value="InterPro"/>
</dbReference>
<evidence type="ECO:0000256" key="4">
    <source>
        <dbReference type="ARBA" id="ARBA00022679"/>
    </source>
</evidence>
<dbReference type="InterPro" id="IPR009993">
    <property type="entry name" value="WecF"/>
</dbReference>
<feature type="transmembrane region" description="Helical" evidence="6">
    <location>
        <begin position="90"/>
        <end position="112"/>
    </location>
</feature>
<keyword evidence="6" id="KW-1133">Transmembrane helix</keyword>
<organism evidence="7 8">
    <name type="scientific">Bacteroides fragilis</name>
    <dbReference type="NCBI Taxonomy" id="817"/>
    <lineage>
        <taxon>Bacteria</taxon>
        <taxon>Pseudomonadati</taxon>
        <taxon>Bacteroidota</taxon>
        <taxon>Bacteroidia</taxon>
        <taxon>Bacteroidales</taxon>
        <taxon>Bacteroidaceae</taxon>
        <taxon>Bacteroides</taxon>
    </lineage>
</organism>
<evidence type="ECO:0000313" key="7">
    <source>
        <dbReference type="EMBL" id="MCZ2570019.1"/>
    </source>
</evidence>
<reference evidence="7" key="1">
    <citation type="submission" date="2022-12" db="EMBL/GenBank/DDBJ databases">
        <title>Development of a Multilocus Sequence Typing Scheme for Bacteroides fragilis Based on Whole Genome Sequencing Data and Clinical Application.</title>
        <authorList>
            <person name="Nielsen F.D."/>
            <person name="Justesen U.S."/>
        </authorList>
    </citation>
    <scope>NUCLEOTIDE SEQUENCE</scope>
    <source>
        <strain evidence="7">BF_BC_VIB_DK_2012_57</strain>
    </source>
</reference>
<evidence type="ECO:0000256" key="6">
    <source>
        <dbReference type="SAM" id="Phobius"/>
    </source>
</evidence>
<sequence>MLYHYLKGNILHLSPLVIERILRNADKTSKNGKFDHFFYITLFDDKMLYFHNDVRSIYDDLFRKYDINNYMFIDSKYLFFKTFFNLNGKIFFHGSTSPFWMQLLLYTILIILRLDEKAKKVTLVCWGETDFYNHGKKYSTFIQKIFSQIFNRINALVALSPGDMHLIEKLYPTANCENIPYIASREIKRKEKKGRNINIMISHSGWPHNQHFYSFELLSSYAFENIDVFCPLCYGDKVYIEDVIKRGKEIFGDKFHYFVDLKSTEEYDDFLHSIDVYVSAAAIQTGLYALMTTMLSGAKAYITGNLYSSMKEYGFIVNDLKTLSDLPFEQFATVLDSESYNHNVNVYSFKYVNVEELQGKWKRIYSE</sequence>
<keyword evidence="6" id="KW-0812">Transmembrane</keyword>
<dbReference type="EC" id="2.4.1.325" evidence="7"/>
<evidence type="ECO:0000256" key="3">
    <source>
        <dbReference type="ARBA" id="ARBA00022676"/>
    </source>
</evidence>
<name>A0A9Q4NV87_BACFG</name>
<evidence type="ECO:0000256" key="2">
    <source>
        <dbReference type="ARBA" id="ARBA00022519"/>
    </source>
</evidence>
<keyword evidence="3 7" id="KW-0328">Glycosyltransferase</keyword>
<evidence type="ECO:0000256" key="1">
    <source>
        <dbReference type="ARBA" id="ARBA00022475"/>
    </source>
</evidence>
<keyword evidence="5 6" id="KW-0472">Membrane</keyword>
<evidence type="ECO:0000256" key="5">
    <source>
        <dbReference type="ARBA" id="ARBA00023136"/>
    </source>
</evidence>
<dbReference type="Pfam" id="PF07429">
    <property type="entry name" value="Glyco_transf_56"/>
    <property type="match status" value="1"/>
</dbReference>
<dbReference type="AlphaFoldDB" id="A0A9Q4NV87"/>
<dbReference type="RefSeq" id="WP_032573750.1">
    <property type="nucleotide sequence ID" value="NZ_CAAKNW010000018.1"/>
</dbReference>
<protein>
    <submittedName>
        <fullName evidence="7">TDP-N-acetylfucosamine:lipid II N-acetylfucosaminyltransferase</fullName>
        <ecNumber evidence="7">2.4.1.325</ecNumber>
    </submittedName>
</protein>
<accession>A0A9Q4NV87</accession>
<evidence type="ECO:0000313" key="8">
    <source>
        <dbReference type="Proteomes" id="UP001078742"/>
    </source>
</evidence>
<dbReference type="GO" id="GO:0102031">
    <property type="term" value="F:4-acetamido-4,6-dideoxy-D-galactose transferase activity"/>
    <property type="evidence" value="ECO:0007669"/>
    <property type="project" value="UniProtKB-EC"/>
</dbReference>